<dbReference type="SMART" id="SM00513">
    <property type="entry name" value="SAP"/>
    <property type="match status" value="1"/>
</dbReference>
<dbReference type="InterPro" id="IPR003034">
    <property type="entry name" value="SAP_dom"/>
</dbReference>
<feature type="region of interest" description="Disordered" evidence="1">
    <location>
        <begin position="286"/>
        <end position="350"/>
    </location>
</feature>
<evidence type="ECO:0000313" key="4">
    <source>
        <dbReference type="WBParaSite" id="Hba_01417"/>
    </source>
</evidence>
<evidence type="ECO:0000259" key="2">
    <source>
        <dbReference type="PROSITE" id="PS50800"/>
    </source>
</evidence>
<dbReference type="PANTHER" id="PTHR45691:SF6">
    <property type="entry name" value="PROTEIN DIAPHANOUS"/>
    <property type="match status" value="1"/>
</dbReference>
<sequence length="888" mass="100314">MTTRSRRSGASGEAPALNPTMIHLLDTGRLKKELELRGLATTGSKTMLADRLAEAVVLGKIYDEAVNTPVSPVKTRAPRKKSIVAPVAVKSEPNISSADDSLVEVHSSRRTLTKAKQSRRKSVQTKKCVFSIVLFNKFLRNEMNLNYMLIDDCFMSSNLNPSSAKRRKISASCIKEEVVSTESDEDAPLSKVISKKPELRKESSTDNQLFASPTVDQVSSVSMTVAPELGRNLSDEDEDVPLLKTQHHHGTRSKKRAEILVDSVPVVRKRAFEETNILRNTDFSVDIPSPSNMTPCGSGPSSPSKLKTDYERKAEKVMKREKRTSASEKDRPATLLERRSSTATEKSRTRVTERKTITDLWAEKLAEVAKEKSSQIAEIVVKLESGEETDGKTTKSPETSRKLDERKATVLAKKMSIKADTDDLLGSILVDQSELLKNTKKNMEDEEMLERELAEQRRGQLTTIRSNLYKLFRFFRFLRTIPIALPVPPPPPPKRTVLEPQLISSRSPISTLPPPPPPPKLNAMSVPRPNPKMLVPSSTRSAPGRSLPPPPPRGPKPVRVVLEAENYLDYFSNVLIKIFRNVALNIILVREAGKDHQGRKINFSLLLPTTFNIVYHFIKYVTAVEREVRECVDVLITLVENIQPHNYELNEDSSSFDVVQLEKADEPQIDTEMLKTGPEDQKEEEEVCNHYEYGSLIWLYFLRYLFRSMIPWMLPLFAILRNTFHQLLVQGIAQLISQVTFNLIVLKKCIKNLILRDVADLLKDPRHLLARATVVLQSLNNPQPTSISPSSSTHQLQYSQVVPEEEYEPEETEKPMPEFHGEPVPSDDDDMLFEIAAGLTKPKKKKEVVIEEERLPSDETIEPDYCRYYFYSTLGIHVIHELFSLVVL</sequence>
<feature type="region of interest" description="Disordered" evidence="1">
    <location>
        <begin position="506"/>
        <end position="555"/>
    </location>
</feature>
<proteinExistence type="predicted"/>
<dbReference type="WBParaSite" id="Hba_01417">
    <property type="protein sequence ID" value="Hba_01417"/>
    <property type="gene ID" value="Hba_01417"/>
</dbReference>
<dbReference type="AlphaFoldDB" id="A0A1I7W9T0"/>
<dbReference type="GO" id="GO:0030041">
    <property type="term" value="P:actin filament polymerization"/>
    <property type="evidence" value="ECO:0007669"/>
    <property type="project" value="TreeGrafter"/>
</dbReference>
<dbReference type="PROSITE" id="PS50800">
    <property type="entry name" value="SAP"/>
    <property type="match status" value="1"/>
</dbReference>
<name>A0A1I7W9T0_HETBA</name>
<protein>
    <submittedName>
        <fullName evidence="4">SAP domain-containing protein</fullName>
    </submittedName>
</protein>
<dbReference type="InterPro" id="IPR051412">
    <property type="entry name" value="Formin_Homology_Diaphanous_sf"/>
</dbReference>
<keyword evidence="3" id="KW-1185">Reference proteome</keyword>
<dbReference type="PANTHER" id="PTHR45691">
    <property type="entry name" value="PROTEIN DIAPHANOUS"/>
    <property type="match status" value="1"/>
</dbReference>
<feature type="compositionally biased region" description="Pro residues" evidence="1">
    <location>
        <begin position="511"/>
        <end position="520"/>
    </location>
</feature>
<feature type="domain" description="SAP" evidence="2">
    <location>
        <begin position="22"/>
        <end position="56"/>
    </location>
</feature>
<feature type="compositionally biased region" description="Basic and acidic residues" evidence="1">
    <location>
        <begin position="306"/>
        <end position="350"/>
    </location>
</feature>
<organism evidence="3 4">
    <name type="scientific">Heterorhabditis bacteriophora</name>
    <name type="common">Entomopathogenic nematode worm</name>
    <dbReference type="NCBI Taxonomy" id="37862"/>
    <lineage>
        <taxon>Eukaryota</taxon>
        <taxon>Metazoa</taxon>
        <taxon>Ecdysozoa</taxon>
        <taxon>Nematoda</taxon>
        <taxon>Chromadorea</taxon>
        <taxon>Rhabditida</taxon>
        <taxon>Rhabditina</taxon>
        <taxon>Rhabditomorpha</taxon>
        <taxon>Strongyloidea</taxon>
        <taxon>Heterorhabditidae</taxon>
        <taxon>Heterorhabditis</taxon>
    </lineage>
</organism>
<dbReference type="Proteomes" id="UP000095283">
    <property type="component" value="Unplaced"/>
</dbReference>
<evidence type="ECO:0000256" key="1">
    <source>
        <dbReference type="SAM" id="MobiDB-lite"/>
    </source>
</evidence>
<evidence type="ECO:0000313" key="3">
    <source>
        <dbReference type="Proteomes" id="UP000095283"/>
    </source>
</evidence>
<feature type="compositionally biased region" description="Polar residues" evidence="1">
    <location>
        <begin position="286"/>
        <end position="305"/>
    </location>
</feature>
<reference evidence="4" key="1">
    <citation type="submission" date="2016-11" db="UniProtKB">
        <authorList>
            <consortium name="WormBaseParasite"/>
        </authorList>
    </citation>
    <scope>IDENTIFICATION</scope>
</reference>
<feature type="compositionally biased region" description="Pro residues" evidence="1">
    <location>
        <begin position="546"/>
        <end position="555"/>
    </location>
</feature>
<dbReference type="GO" id="GO:0005884">
    <property type="term" value="C:actin filament"/>
    <property type="evidence" value="ECO:0007669"/>
    <property type="project" value="TreeGrafter"/>
</dbReference>
<accession>A0A1I7W9T0</accession>